<dbReference type="AlphaFoldDB" id="X1FBB4"/>
<accession>X1FBB4</accession>
<name>X1FBB4_9ZZZZ</name>
<gene>
    <name evidence="1" type="ORF">S03H2_05531</name>
</gene>
<dbReference type="EMBL" id="BARU01002319">
    <property type="protein sequence ID" value="GAH26694.1"/>
    <property type="molecule type" value="Genomic_DNA"/>
</dbReference>
<organism evidence="1">
    <name type="scientific">marine sediment metagenome</name>
    <dbReference type="NCBI Taxonomy" id="412755"/>
    <lineage>
        <taxon>unclassified sequences</taxon>
        <taxon>metagenomes</taxon>
        <taxon>ecological metagenomes</taxon>
    </lineage>
</organism>
<protein>
    <submittedName>
        <fullName evidence="1">Uncharacterized protein</fullName>
    </submittedName>
</protein>
<sequence>WFAEISTQVRLQVAQFIYEHKLQESLIHIGVDGVLLSKPVGEA</sequence>
<reference evidence="1" key="1">
    <citation type="journal article" date="2014" name="Front. Microbiol.">
        <title>High frequency of phylogenetically diverse reductive dehalogenase-homologous genes in deep subseafloor sedimentary metagenomes.</title>
        <authorList>
            <person name="Kawai M."/>
            <person name="Futagami T."/>
            <person name="Toyoda A."/>
            <person name="Takaki Y."/>
            <person name="Nishi S."/>
            <person name="Hori S."/>
            <person name="Arai W."/>
            <person name="Tsubouchi T."/>
            <person name="Morono Y."/>
            <person name="Uchiyama I."/>
            <person name="Ito T."/>
            <person name="Fujiyama A."/>
            <person name="Inagaki F."/>
            <person name="Takami H."/>
        </authorList>
    </citation>
    <scope>NUCLEOTIDE SEQUENCE</scope>
    <source>
        <strain evidence="1">Expedition CK06-06</strain>
    </source>
</reference>
<feature type="non-terminal residue" evidence="1">
    <location>
        <position position="1"/>
    </location>
</feature>
<evidence type="ECO:0000313" key="1">
    <source>
        <dbReference type="EMBL" id="GAH26694.1"/>
    </source>
</evidence>
<comment type="caution">
    <text evidence="1">The sequence shown here is derived from an EMBL/GenBank/DDBJ whole genome shotgun (WGS) entry which is preliminary data.</text>
</comment>
<proteinExistence type="predicted"/>